<dbReference type="EC" id="3.1.1.-" evidence="7"/>
<evidence type="ECO:0000256" key="5">
    <source>
        <dbReference type="ARBA" id="ARBA00023157"/>
    </source>
</evidence>
<evidence type="ECO:0000259" key="10">
    <source>
        <dbReference type="Pfam" id="PF00135"/>
    </source>
</evidence>
<dbReference type="RefSeq" id="XP_050514979.1">
    <property type="nucleotide sequence ID" value="XM_050659022.1"/>
</dbReference>
<feature type="transmembrane region" description="Helical" evidence="9">
    <location>
        <begin position="230"/>
        <end position="253"/>
    </location>
</feature>
<keyword evidence="3" id="KW-0719">Serine esterase</keyword>
<evidence type="ECO:0000256" key="6">
    <source>
        <dbReference type="ARBA" id="ARBA00023180"/>
    </source>
</evidence>
<evidence type="ECO:0000256" key="1">
    <source>
        <dbReference type="ARBA" id="ARBA00005964"/>
    </source>
</evidence>
<dbReference type="SUPFAM" id="SSF53474">
    <property type="entry name" value="alpha/beta-Hydrolases"/>
    <property type="match status" value="1"/>
</dbReference>
<dbReference type="InterPro" id="IPR019826">
    <property type="entry name" value="Carboxylesterase_B_AS"/>
</dbReference>
<evidence type="ECO:0000256" key="7">
    <source>
        <dbReference type="RuleBase" id="RU361235"/>
    </source>
</evidence>
<dbReference type="GeneID" id="126890169"/>
<dbReference type="PROSITE" id="PS00122">
    <property type="entry name" value="CARBOXYLESTERASE_B_1"/>
    <property type="match status" value="1"/>
</dbReference>
<protein>
    <recommendedName>
        <fullName evidence="7">Carboxylic ester hydrolase</fullName>
        <ecNumber evidence="7">3.1.1.-</ecNumber>
    </recommendedName>
</protein>
<keyword evidence="6" id="KW-0325">Glycoprotein</keyword>
<keyword evidence="12" id="KW-1185">Reference proteome</keyword>
<organism evidence="11 12">
    <name type="scientific">Diabrotica virgifera virgifera</name>
    <name type="common">western corn rootworm</name>
    <dbReference type="NCBI Taxonomy" id="50390"/>
    <lineage>
        <taxon>Eukaryota</taxon>
        <taxon>Metazoa</taxon>
        <taxon>Ecdysozoa</taxon>
        <taxon>Arthropoda</taxon>
        <taxon>Hexapoda</taxon>
        <taxon>Insecta</taxon>
        <taxon>Pterygota</taxon>
        <taxon>Neoptera</taxon>
        <taxon>Endopterygota</taxon>
        <taxon>Coleoptera</taxon>
        <taxon>Polyphaga</taxon>
        <taxon>Cucujiformia</taxon>
        <taxon>Chrysomeloidea</taxon>
        <taxon>Chrysomelidae</taxon>
        <taxon>Galerucinae</taxon>
        <taxon>Diabroticina</taxon>
        <taxon>Diabroticites</taxon>
        <taxon>Diabrotica</taxon>
    </lineage>
</organism>
<dbReference type="PROSITE" id="PS00941">
    <property type="entry name" value="CARBOXYLESTERASE_B_2"/>
    <property type="match status" value="1"/>
</dbReference>
<evidence type="ECO:0000256" key="9">
    <source>
        <dbReference type="SAM" id="Phobius"/>
    </source>
</evidence>
<dbReference type="Proteomes" id="UP001652700">
    <property type="component" value="Unplaced"/>
</dbReference>
<evidence type="ECO:0000256" key="4">
    <source>
        <dbReference type="ARBA" id="ARBA00022801"/>
    </source>
</evidence>
<dbReference type="InterPro" id="IPR002168">
    <property type="entry name" value="Lipase_GDXG_HIS_AS"/>
</dbReference>
<dbReference type="PANTHER" id="PTHR43142:SF1">
    <property type="entry name" value="CARBOXYLIC ESTER HYDROLASE"/>
    <property type="match status" value="1"/>
</dbReference>
<dbReference type="InterPro" id="IPR002018">
    <property type="entry name" value="CarbesteraseB"/>
</dbReference>
<dbReference type="EnsemblMetazoa" id="XM_050659022.1">
    <property type="protein sequence ID" value="XP_050514979.1"/>
    <property type="gene ID" value="LOC126890169"/>
</dbReference>
<feature type="domain" description="Carboxylesterase type B" evidence="10">
    <location>
        <begin position="34"/>
        <end position="192"/>
    </location>
</feature>
<feature type="region of interest" description="Disordered" evidence="8">
    <location>
        <begin position="1"/>
        <end position="34"/>
    </location>
</feature>
<dbReference type="PANTHER" id="PTHR43142">
    <property type="entry name" value="CARBOXYLIC ESTER HYDROLASE"/>
    <property type="match status" value="1"/>
</dbReference>
<comment type="similarity">
    <text evidence="2">Belongs to the 'GDXG' lipolytic enzyme family.</text>
</comment>
<keyword evidence="9" id="KW-0812">Transmembrane</keyword>
<comment type="similarity">
    <text evidence="1 7">Belongs to the type-B carboxylesterase/lipase family.</text>
</comment>
<proteinExistence type="inferred from homology"/>
<keyword evidence="4 7" id="KW-0378">Hydrolase</keyword>
<evidence type="ECO:0000256" key="3">
    <source>
        <dbReference type="ARBA" id="ARBA00022487"/>
    </source>
</evidence>
<dbReference type="InterPro" id="IPR019819">
    <property type="entry name" value="Carboxylesterase_B_CS"/>
</dbReference>
<dbReference type="PROSITE" id="PS01173">
    <property type="entry name" value="LIPASE_GDXG_HIS"/>
    <property type="match status" value="1"/>
</dbReference>
<feature type="compositionally biased region" description="Basic and acidic residues" evidence="8">
    <location>
        <begin position="1"/>
        <end position="32"/>
    </location>
</feature>
<dbReference type="Gene3D" id="3.40.50.1820">
    <property type="entry name" value="alpha/beta hydrolase"/>
    <property type="match status" value="1"/>
</dbReference>
<accession>A0ABM5KXR1</accession>
<keyword evidence="9" id="KW-1133">Transmembrane helix</keyword>
<keyword evidence="5" id="KW-1015">Disulfide bond</keyword>
<sequence>MEGHNRRGKDLSRVMIPKEENEGPRPPKEWKWKTPPLPKASWTNTLDCTYDRSVCVQTQGITNPTVIGSEDCLYLSVYSPDIKGVDLPVLFWIHGGAFVAGSNSFDACKPDHFINQNVVVVMIQYRLGVFGFMSTGDSACPGNLGLKDQVMALDWTIRNIRHFGGNPKDITIGGLSAGGGSVGYHLLSPKSAVDKIGEAGKFGPNTVSCSIPNLLNNLMLPDSFILTNQIYLIHFILDAFKMILPIFISYVPWTTLLKDSSFDYMKSTLS</sequence>
<dbReference type="Pfam" id="PF00135">
    <property type="entry name" value="COesterase"/>
    <property type="match status" value="1"/>
</dbReference>
<keyword evidence="9" id="KW-0472">Membrane</keyword>
<evidence type="ECO:0000313" key="11">
    <source>
        <dbReference type="EnsemblMetazoa" id="XP_050514979.1"/>
    </source>
</evidence>
<evidence type="ECO:0000313" key="12">
    <source>
        <dbReference type="Proteomes" id="UP001652700"/>
    </source>
</evidence>
<evidence type="ECO:0000256" key="2">
    <source>
        <dbReference type="ARBA" id="ARBA00010515"/>
    </source>
</evidence>
<name>A0ABM5KXR1_DIAVI</name>
<evidence type="ECO:0000256" key="8">
    <source>
        <dbReference type="SAM" id="MobiDB-lite"/>
    </source>
</evidence>
<dbReference type="InterPro" id="IPR029058">
    <property type="entry name" value="AB_hydrolase_fold"/>
</dbReference>
<reference evidence="11" key="1">
    <citation type="submission" date="2025-05" db="UniProtKB">
        <authorList>
            <consortium name="EnsemblMetazoa"/>
        </authorList>
    </citation>
    <scope>IDENTIFICATION</scope>
</reference>